<name>A0A6N7ISY7_9FIRM</name>
<dbReference type="InterPro" id="IPR019267">
    <property type="entry name" value="CRISPR-assoc_Cas6_C"/>
</dbReference>
<feature type="domain" description="CRISPR-associated protein Cas6 C-terminal" evidence="1">
    <location>
        <begin position="142"/>
        <end position="255"/>
    </location>
</feature>
<dbReference type="Proteomes" id="UP000441717">
    <property type="component" value="Unassembled WGS sequence"/>
</dbReference>
<keyword evidence="3" id="KW-1185">Reference proteome</keyword>
<dbReference type="CDD" id="cd21141">
    <property type="entry name" value="Cas6_III-like"/>
    <property type="match status" value="1"/>
</dbReference>
<dbReference type="Gene3D" id="3.30.70.1890">
    <property type="match status" value="1"/>
</dbReference>
<sequence length="261" mass="28776">MAEIQKYLFTLTCREAGAVRGLGGAELHGLLFSLLQDLDPAEATVLHEAPDKPFALGPLTGPGRREKGFLHCESGTHYRFTLSCLDPSMTGLADALAGYWSGMAVRLGTAEFSGEAVEEVYPGGLTYQHLLERPPLPREITLAFRSPTSFRQLGTQIVFPLPERVFGSLLQRWNNFSPLQLHPDLDFSVLLVSRYELQTSLVAFDRYSIVGFTGRCSYRLPPRFPDFLAFQIHALARYAAFAGVGYKVTMGLGQTELVGEG</sequence>
<organism evidence="2 3">
    <name type="scientific">Desulfofundulus thermobenzoicus</name>
    <dbReference type="NCBI Taxonomy" id="29376"/>
    <lineage>
        <taxon>Bacteria</taxon>
        <taxon>Bacillati</taxon>
        <taxon>Bacillota</taxon>
        <taxon>Clostridia</taxon>
        <taxon>Eubacteriales</taxon>
        <taxon>Peptococcaceae</taxon>
        <taxon>Desulfofundulus</taxon>
    </lineage>
</organism>
<accession>A0A6N7ISY7</accession>
<proteinExistence type="predicted"/>
<evidence type="ECO:0000313" key="3">
    <source>
        <dbReference type="Proteomes" id="UP000441717"/>
    </source>
</evidence>
<dbReference type="InterPro" id="IPR045747">
    <property type="entry name" value="CRISPR-assoc_prot_Cas6_N_sf"/>
</dbReference>
<dbReference type="OrthoDB" id="425607at2"/>
<gene>
    <name evidence="2" type="ORF">GFC01_08025</name>
</gene>
<dbReference type="RefSeq" id="WP_152946144.1">
    <property type="nucleotide sequence ID" value="NZ_WHYR01000018.1"/>
</dbReference>
<reference evidence="2 3" key="1">
    <citation type="submission" date="2019-10" db="EMBL/GenBank/DDBJ databases">
        <title>Comparative genomics of sulfur disproportionating microorganisms.</title>
        <authorList>
            <person name="Ward L.M."/>
            <person name="Bertran E."/>
            <person name="Johnston D."/>
        </authorList>
    </citation>
    <scope>NUCLEOTIDE SEQUENCE [LARGE SCALE GENOMIC DNA]</scope>
    <source>
        <strain evidence="2 3">DSM 14055</strain>
    </source>
</reference>
<comment type="caution">
    <text evidence="2">The sequence shown here is derived from an EMBL/GenBank/DDBJ whole genome shotgun (WGS) entry which is preliminary data.</text>
</comment>
<dbReference type="EMBL" id="WHYR01000018">
    <property type="protein sequence ID" value="MQL52218.1"/>
    <property type="molecule type" value="Genomic_DNA"/>
</dbReference>
<dbReference type="AlphaFoldDB" id="A0A6N7ISY7"/>
<protein>
    <submittedName>
        <fullName evidence="2">CRISPR system precrRNA processing endoribonuclease RAMP protein Cas6</fullName>
    </submittedName>
</protein>
<evidence type="ECO:0000313" key="2">
    <source>
        <dbReference type="EMBL" id="MQL52218.1"/>
    </source>
</evidence>
<dbReference type="Pfam" id="PF10040">
    <property type="entry name" value="CRISPR_Cas6"/>
    <property type="match status" value="1"/>
</dbReference>
<dbReference type="Gene3D" id="3.30.70.1900">
    <property type="match status" value="1"/>
</dbReference>
<evidence type="ECO:0000259" key="1">
    <source>
        <dbReference type="Pfam" id="PF10040"/>
    </source>
</evidence>